<keyword evidence="3" id="KW-1185">Reference proteome</keyword>
<organism evidence="2 3">
    <name type="scientific">Gulosibacter chungangensis</name>
    <dbReference type="NCBI Taxonomy" id="979746"/>
    <lineage>
        <taxon>Bacteria</taxon>
        <taxon>Bacillati</taxon>
        <taxon>Actinomycetota</taxon>
        <taxon>Actinomycetes</taxon>
        <taxon>Micrococcales</taxon>
        <taxon>Microbacteriaceae</taxon>
        <taxon>Gulosibacter</taxon>
    </lineage>
</organism>
<evidence type="ECO:0000313" key="2">
    <source>
        <dbReference type="EMBL" id="KAB1643153.1"/>
    </source>
</evidence>
<evidence type="ECO:0000313" key="3">
    <source>
        <dbReference type="Proteomes" id="UP000433493"/>
    </source>
</evidence>
<proteinExistence type="predicted"/>
<evidence type="ECO:0000256" key="1">
    <source>
        <dbReference type="SAM" id="Phobius"/>
    </source>
</evidence>
<dbReference type="AlphaFoldDB" id="A0A7J5BAT6"/>
<sequence length="300" mass="32997">MAAADLDTKPKRRRWPRILGFGCLGTLAVFLIVVIAVGWMVVPRGDGGRTERSLVAHASDHYSEGTFTTNESFNKGRSMAVQAELHFEDALTEADVTELTEFMEEQRALATDRDWYVMQAYTLVFPHGEVLLSHASEATTLAVASAMVVNTTVTTVHLGSTGWIDARLECDFDDQDCLASAAEAAHYGFDRLVAHPTDPQSIVSVQLRGSGEELRGQLEDTLAAWPHTTTVTGSLEDSVGYFVYPGKITLAQDEDVVQVRTDFDYVNGSVTDSDRNRGREMIIDQLETRGGETKFEVAEL</sequence>
<keyword evidence="1" id="KW-0472">Membrane</keyword>
<accession>A0A7J5BAT6</accession>
<protein>
    <submittedName>
        <fullName evidence="2">Uncharacterized protein</fullName>
    </submittedName>
</protein>
<dbReference type="Proteomes" id="UP000433493">
    <property type="component" value="Unassembled WGS sequence"/>
</dbReference>
<feature type="transmembrane region" description="Helical" evidence="1">
    <location>
        <begin position="18"/>
        <end position="42"/>
    </location>
</feature>
<comment type="caution">
    <text evidence="2">The sequence shown here is derived from an EMBL/GenBank/DDBJ whole genome shotgun (WGS) entry which is preliminary data.</text>
</comment>
<dbReference type="EMBL" id="WBKB01000004">
    <property type="protein sequence ID" value="KAB1643153.1"/>
    <property type="molecule type" value="Genomic_DNA"/>
</dbReference>
<keyword evidence="1" id="KW-1133">Transmembrane helix</keyword>
<reference evidence="2 3" key="1">
    <citation type="submission" date="2019-09" db="EMBL/GenBank/DDBJ databases">
        <title>Phylogeny of genus Pseudoclavibacter and closely related genus.</title>
        <authorList>
            <person name="Li Y."/>
        </authorList>
    </citation>
    <scope>NUCLEOTIDE SEQUENCE [LARGE SCALE GENOMIC DNA]</scope>
    <source>
        <strain evidence="2 3">KCTC 13959</strain>
    </source>
</reference>
<dbReference type="RefSeq" id="WP_158052202.1">
    <property type="nucleotide sequence ID" value="NZ_WBKB01000004.1"/>
</dbReference>
<keyword evidence="1" id="KW-0812">Transmembrane</keyword>
<dbReference type="OrthoDB" id="3802174at2"/>
<gene>
    <name evidence="2" type="ORF">F8O05_07905</name>
</gene>
<name>A0A7J5BAT6_9MICO</name>